<accession>A0A4Z2FZK2</accession>
<proteinExistence type="predicted"/>
<dbReference type="EMBL" id="SRLO01000779">
    <property type="protein sequence ID" value="TNN46679.1"/>
    <property type="molecule type" value="Genomic_DNA"/>
</dbReference>
<keyword evidence="3" id="KW-1185">Reference proteome</keyword>
<reference evidence="2 3" key="1">
    <citation type="submission" date="2019-03" db="EMBL/GenBank/DDBJ databases">
        <title>First draft genome of Liparis tanakae, snailfish: a comprehensive survey of snailfish specific genes.</title>
        <authorList>
            <person name="Kim W."/>
            <person name="Song I."/>
            <person name="Jeong J.-H."/>
            <person name="Kim D."/>
            <person name="Kim S."/>
            <person name="Ryu S."/>
            <person name="Song J.Y."/>
            <person name="Lee S.K."/>
        </authorList>
    </citation>
    <scope>NUCLEOTIDE SEQUENCE [LARGE SCALE GENOMIC DNA]</scope>
    <source>
        <tissue evidence="2">Muscle</tissue>
    </source>
</reference>
<feature type="region of interest" description="Disordered" evidence="1">
    <location>
        <begin position="1"/>
        <end position="42"/>
    </location>
</feature>
<sequence length="163" mass="17300">MCLEIQEVGDSPAASCVQDTPHKGTNKQNGRKSNEPEGKPKAAALPFKAGGPLSSHCYRAAVQPLSPFTLLCSGFVEDQSGSLLRPAVPTPVEHPCLDLVPERKVLAQLAVLMPDLIPDSVLTSCLTRASVSLRPTASPRDPVVSAMPSRHHQPSQILPVQLA</sequence>
<dbReference type="Proteomes" id="UP000314294">
    <property type="component" value="Unassembled WGS sequence"/>
</dbReference>
<evidence type="ECO:0000313" key="3">
    <source>
        <dbReference type="Proteomes" id="UP000314294"/>
    </source>
</evidence>
<gene>
    <name evidence="2" type="ORF">EYF80_043148</name>
</gene>
<feature type="region of interest" description="Disordered" evidence="1">
    <location>
        <begin position="136"/>
        <end position="163"/>
    </location>
</feature>
<evidence type="ECO:0000313" key="2">
    <source>
        <dbReference type="EMBL" id="TNN46679.1"/>
    </source>
</evidence>
<dbReference type="AlphaFoldDB" id="A0A4Z2FZK2"/>
<name>A0A4Z2FZK2_9TELE</name>
<protein>
    <submittedName>
        <fullName evidence="2">Uncharacterized protein</fullName>
    </submittedName>
</protein>
<evidence type="ECO:0000256" key="1">
    <source>
        <dbReference type="SAM" id="MobiDB-lite"/>
    </source>
</evidence>
<comment type="caution">
    <text evidence="2">The sequence shown here is derived from an EMBL/GenBank/DDBJ whole genome shotgun (WGS) entry which is preliminary data.</text>
</comment>
<organism evidence="2 3">
    <name type="scientific">Liparis tanakae</name>
    <name type="common">Tanaka's snailfish</name>
    <dbReference type="NCBI Taxonomy" id="230148"/>
    <lineage>
        <taxon>Eukaryota</taxon>
        <taxon>Metazoa</taxon>
        <taxon>Chordata</taxon>
        <taxon>Craniata</taxon>
        <taxon>Vertebrata</taxon>
        <taxon>Euteleostomi</taxon>
        <taxon>Actinopterygii</taxon>
        <taxon>Neopterygii</taxon>
        <taxon>Teleostei</taxon>
        <taxon>Neoteleostei</taxon>
        <taxon>Acanthomorphata</taxon>
        <taxon>Eupercaria</taxon>
        <taxon>Perciformes</taxon>
        <taxon>Cottioidei</taxon>
        <taxon>Cottales</taxon>
        <taxon>Liparidae</taxon>
        <taxon>Liparis</taxon>
    </lineage>
</organism>
<feature type="compositionally biased region" description="Polar residues" evidence="1">
    <location>
        <begin position="154"/>
        <end position="163"/>
    </location>
</feature>